<feature type="region of interest" description="Disordered" evidence="1">
    <location>
        <begin position="93"/>
        <end position="112"/>
    </location>
</feature>
<dbReference type="EMBL" id="AP023359">
    <property type="protein sequence ID" value="BCJ69238.1"/>
    <property type="molecule type" value="Genomic_DNA"/>
</dbReference>
<accession>A0A810NBM3</accession>
<name>A0A810NBM3_9ACTN</name>
<proteinExistence type="predicted"/>
<feature type="region of interest" description="Disordered" evidence="1">
    <location>
        <begin position="1"/>
        <end position="39"/>
    </location>
</feature>
<reference evidence="2" key="1">
    <citation type="submission" date="2020-08" db="EMBL/GenBank/DDBJ databases">
        <title>Whole genome shotgun sequence of Polymorphospora rubra NBRC 101157.</title>
        <authorList>
            <person name="Komaki H."/>
            <person name="Tamura T."/>
        </authorList>
    </citation>
    <scope>NUCLEOTIDE SEQUENCE</scope>
    <source>
        <strain evidence="2">NBRC 101157</strain>
    </source>
</reference>
<dbReference type="Proteomes" id="UP000680866">
    <property type="component" value="Chromosome"/>
</dbReference>
<sequence>MGGERGDVGAVHRRPELDVHHVGADRSGGGRRLPLGPVAFPLEGVGGQVGQRGGGGKDGAQVHRQALRVRGGDAGQQPDGGVVAAAQGAQHLTGGAGVVDDRGQRRSQHRMR</sequence>
<dbReference type="AlphaFoldDB" id="A0A810NBM3"/>
<gene>
    <name evidence="2" type="ORF">Prubr_62590</name>
</gene>
<protein>
    <submittedName>
        <fullName evidence="2">Uncharacterized protein</fullName>
    </submittedName>
</protein>
<evidence type="ECO:0000313" key="2">
    <source>
        <dbReference type="EMBL" id="BCJ69238.1"/>
    </source>
</evidence>
<evidence type="ECO:0000256" key="1">
    <source>
        <dbReference type="SAM" id="MobiDB-lite"/>
    </source>
</evidence>
<evidence type="ECO:0000313" key="3">
    <source>
        <dbReference type="Proteomes" id="UP000680866"/>
    </source>
</evidence>
<dbReference type="KEGG" id="pry:Prubr_62590"/>
<organism evidence="2 3">
    <name type="scientific">Polymorphospora rubra</name>
    <dbReference type="NCBI Taxonomy" id="338584"/>
    <lineage>
        <taxon>Bacteria</taxon>
        <taxon>Bacillati</taxon>
        <taxon>Actinomycetota</taxon>
        <taxon>Actinomycetes</taxon>
        <taxon>Micromonosporales</taxon>
        <taxon>Micromonosporaceae</taxon>
        <taxon>Polymorphospora</taxon>
    </lineage>
</organism>
<keyword evidence="3" id="KW-1185">Reference proteome</keyword>
<feature type="compositionally biased region" description="Basic and acidic residues" evidence="1">
    <location>
        <begin position="13"/>
        <end position="24"/>
    </location>
</feature>